<dbReference type="EMBL" id="AQPX01000017">
    <property type="protein sequence ID" value="EON72628.1"/>
    <property type="molecule type" value="Genomic_DNA"/>
</dbReference>
<evidence type="ECO:0000313" key="1">
    <source>
        <dbReference type="EMBL" id="EON72628.1"/>
    </source>
</evidence>
<accession>R7ZEX0</accession>
<gene>
    <name evidence="1" type="ORF">H131_10823</name>
</gene>
<sequence length="103" mass="11988">MDEVQKIEIYLAYTQDGPKQLAEIQEKQDIDNFLEILNTSEENLSFHSNTTNGDPINYEVVLYTGERIAYQYGVQFDGTTYYWHPWETAIIAENISQFISKTP</sequence>
<comment type="caution">
    <text evidence="1">The sequence shown here is derived from an EMBL/GenBank/DDBJ whole genome shotgun (WGS) entry which is preliminary data.</text>
</comment>
<name>R7ZEX0_LYSSH</name>
<dbReference type="HOGENOM" id="CLU_2260334_0_0_9"/>
<organism evidence="1 2">
    <name type="scientific">Lysinibacillus sphaericus OT4b.31</name>
    <dbReference type="NCBI Taxonomy" id="1285586"/>
    <lineage>
        <taxon>Bacteria</taxon>
        <taxon>Bacillati</taxon>
        <taxon>Bacillota</taxon>
        <taxon>Bacilli</taxon>
        <taxon>Bacillales</taxon>
        <taxon>Bacillaceae</taxon>
        <taxon>Lysinibacillus</taxon>
    </lineage>
</organism>
<dbReference type="Proteomes" id="UP000013911">
    <property type="component" value="Unassembled WGS sequence"/>
</dbReference>
<dbReference type="AlphaFoldDB" id="R7ZEX0"/>
<dbReference type="eggNOG" id="ENOG5032XKV">
    <property type="taxonomic scope" value="Bacteria"/>
</dbReference>
<proteinExistence type="predicted"/>
<protein>
    <submittedName>
        <fullName evidence="1">Uncharacterized protein</fullName>
    </submittedName>
</protein>
<evidence type="ECO:0000313" key="2">
    <source>
        <dbReference type="Proteomes" id="UP000013911"/>
    </source>
</evidence>
<reference evidence="1 2" key="1">
    <citation type="submission" date="2013-04" db="EMBL/GenBank/DDBJ databases">
        <title>Draft genome of the heavy metal tolerant bacterium Lysinibacillus sphaericus strain OT4b.31.</title>
        <authorList>
            <person name="Pena-Montenegro T.D."/>
            <person name="Dussan J."/>
        </authorList>
    </citation>
    <scope>NUCLEOTIDE SEQUENCE [LARGE SCALE GENOMIC DNA]</scope>
    <source>
        <strain evidence="1 2">OT4b.31</strain>
    </source>
</reference>
<dbReference type="PATRIC" id="fig|1285586.5.peg.2194"/>